<evidence type="ECO:0000259" key="1">
    <source>
        <dbReference type="Pfam" id="PF20441"/>
    </source>
</evidence>
<sequence length="195" mass="22809">MEEIEKHSKSFYIRANRCSSIYNDTFALKGWKTEEINGIEFELNSILVEKWKGKAYRLVIQRQKRMDGVQDFWEGEYTYRCILTNDYDSSVRVSVMRGYVNATRTFKGLVADLRLKPLRQTYGYFTAPIESFEHGAKTGHIRIGDNPINAYCFGNAILDFDNLENCKPIKIRQTQKIDGVITVLMCVRQFIDYER</sequence>
<proteinExistence type="predicted"/>
<evidence type="ECO:0000313" key="3">
    <source>
        <dbReference type="Proteomes" id="UP000070093"/>
    </source>
</evidence>
<dbReference type="Pfam" id="PF20441">
    <property type="entry name" value="TerL_nuclease"/>
    <property type="match status" value="1"/>
</dbReference>
<dbReference type="STRING" id="28125.HMPREF3202_01350"/>
<name>A0A137SW38_9BACT</name>
<evidence type="ECO:0000313" key="2">
    <source>
        <dbReference type="EMBL" id="KXO16642.1"/>
    </source>
</evidence>
<accession>A0A137SW38</accession>
<dbReference type="EMBL" id="LTAG01000069">
    <property type="protein sequence ID" value="KXO16642.1"/>
    <property type="molecule type" value="Genomic_DNA"/>
</dbReference>
<dbReference type="Proteomes" id="UP000070093">
    <property type="component" value="Unassembled WGS sequence"/>
</dbReference>
<organism evidence="2 3">
    <name type="scientific">Prevotella bivia</name>
    <dbReference type="NCBI Taxonomy" id="28125"/>
    <lineage>
        <taxon>Bacteria</taxon>
        <taxon>Pseudomonadati</taxon>
        <taxon>Bacteroidota</taxon>
        <taxon>Bacteroidia</taxon>
        <taxon>Bacteroidales</taxon>
        <taxon>Prevotellaceae</taxon>
        <taxon>Prevotella</taxon>
    </lineage>
</organism>
<dbReference type="eggNOG" id="COG4626">
    <property type="taxonomic scope" value="Bacteria"/>
</dbReference>
<dbReference type="AlphaFoldDB" id="A0A137SW38"/>
<dbReference type="PATRIC" id="fig|28125.4.peg.1334"/>
<protein>
    <recommendedName>
        <fullName evidence="1">Terminase large subunit-like endonuclease domain-containing protein</fullName>
    </recommendedName>
</protein>
<feature type="domain" description="Terminase large subunit-like endonuclease" evidence="1">
    <location>
        <begin position="112"/>
        <end position="192"/>
    </location>
</feature>
<dbReference type="GO" id="GO:0004519">
    <property type="term" value="F:endonuclease activity"/>
    <property type="evidence" value="ECO:0007669"/>
    <property type="project" value="InterPro"/>
</dbReference>
<gene>
    <name evidence="2" type="ORF">HMPREF3202_01350</name>
</gene>
<dbReference type="InterPro" id="IPR046462">
    <property type="entry name" value="TerL_nuclease"/>
</dbReference>
<reference evidence="2 3" key="1">
    <citation type="submission" date="2016-02" db="EMBL/GenBank/DDBJ databases">
        <authorList>
            <person name="Wen L."/>
            <person name="He K."/>
            <person name="Yang H."/>
        </authorList>
    </citation>
    <scope>NUCLEOTIDE SEQUENCE [LARGE SCALE GENOMIC DNA]</scope>
    <source>
        <strain evidence="2 3">GED7880</strain>
    </source>
</reference>
<comment type="caution">
    <text evidence="2">The sequence shown here is derived from an EMBL/GenBank/DDBJ whole genome shotgun (WGS) entry which is preliminary data.</text>
</comment>